<feature type="domain" description="LD-carboxypeptidase C-terminal" evidence="4">
    <location>
        <begin position="223"/>
        <end position="340"/>
    </location>
</feature>
<dbReference type="Pfam" id="PF02016">
    <property type="entry name" value="Peptidase_S66"/>
    <property type="match status" value="1"/>
</dbReference>
<dbReference type="SUPFAM" id="SSF52317">
    <property type="entry name" value="Class I glutamine amidotransferase-like"/>
    <property type="match status" value="1"/>
</dbReference>
<dbReference type="CDD" id="cd07062">
    <property type="entry name" value="Peptidase_S66_mccF_like"/>
    <property type="match status" value="1"/>
</dbReference>
<dbReference type="PANTHER" id="PTHR30237:SF5">
    <property type="entry name" value="CARBOXYPEPTIDASE VC_A0337-RELATED"/>
    <property type="match status" value="1"/>
</dbReference>
<dbReference type="OrthoDB" id="9807329at2"/>
<reference evidence="5" key="3">
    <citation type="submission" date="2019-09" db="EMBL/GenBank/DDBJ databases">
        <title>Co-occurence of chitin degradation, pigmentation and bioactivity in marine Pseudoalteromonas.</title>
        <authorList>
            <person name="Sonnenschein E.C."/>
            <person name="Bech P.K."/>
        </authorList>
    </citation>
    <scope>NUCLEOTIDE SEQUENCE</scope>
    <source>
        <strain evidence="5">S3790</strain>
        <strain evidence="6 7">S3895</strain>
    </source>
</reference>
<keyword evidence="7" id="KW-1185">Reference proteome</keyword>
<keyword evidence="2" id="KW-0378">Hydrolase</keyword>
<dbReference type="InterPro" id="IPR027461">
    <property type="entry name" value="Carboxypeptidase_A_C_sf"/>
</dbReference>
<evidence type="ECO:0000259" key="3">
    <source>
        <dbReference type="Pfam" id="PF02016"/>
    </source>
</evidence>
<evidence type="ECO:0000313" key="5">
    <source>
        <dbReference type="EMBL" id="TMO67528.1"/>
    </source>
</evidence>
<name>A0A5S3V894_9GAMM</name>
<feature type="domain" description="LD-carboxypeptidase N-terminal" evidence="3">
    <location>
        <begin position="27"/>
        <end position="144"/>
    </location>
</feature>
<dbReference type="Proteomes" id="UP000307164">
    <property type="component" value="Unassembled WGS sequence"/>
</dbReference>
<dbReference type="Gene3D" id="3.50.30.60">
    <property type="entry name" value="LD-carboxypeptidase A C-terminal domain-like"/>
    <property type="match status" value="1"/>
</dbReference>
<keyword evidence="5" id="KW-0121">Carboxypeptidase</keyword>
<sequence length="356" mass="39295">MCALDLRCNRRKLLVNYPKPLKAGSRIAICAFSSSVPQACYARLDKAVAFLQEQGFEVIEGPSVRHVGEWDAQTRANELNMFLLDEGISAVLPPWGGDLAMAILPLLDWQALQATSPKWVLGFSDVSTIMTALTTRLNWVTVHATNLMQLTSLQTDPLTRATLDVLSLQVGDKWVQSASSHFETANACPISDPNMVFNLTEITQWRLLPSQQGIASDKVAFAGRLVGGCLDTHQHILNTEFADIEQFSHQYRQEPLILYFENGELSDHGYIRALLGLKFKGVFKHVSGVLFGRNAVNKYKVSANEKILLEALGSLNIPIVFDVDIGHTPPNMTLLNGVYSEVDISPVGATVVQYLQ</sequence>
<dbReference type="InterPro" id="IPR027478">
    <property type="entry name" value="LdcA_N"/>
</dbReference>
<reference evidence="8" key="2">
    <citation type="submission" date="2019-06" db="EMBL/GenBank/DDBJ databases">
        <title>Co-occurence of chitin degradation, pigmentation and bioactivity in marine Pseudoalteromonas.</title>
        <authorList>
            <person name="Sonnenschein E.C."/>
            <person name="Bech P.K."/>
        </authorList>
    </citation>
    <scope>NUCLEOTIDE SEQUENCE [LARGE SCALE GENOMIC DNA]</scope>
    <source>
        <strain evidence="8">S3790</strain>
    </source>
</reference>
<dbReference type="InterPro" id="IPR003507">
    <property type="entry name" value="S66_fam"/>
</dbReference>
<dbReference type="InterPro" id="IPR029062">
    <property type="entry name" value="Class_I_gatase-like"/>
</dbReference>
<comment type="caution">
    <text evidence="5">The sequence shown here is derived from an EMBL/GenBank/DDBJ whole genome shotgun (WGS) entry which is preliminary data.</text>
</comment>
<gene>
    <name evidence="5" type="ORF">CWC19_13375</name>
    <name evidence="6" type="ORF">CWC20_13370</name>
</gene>
<evidence type="ECO:0000256" key="2">
    <source>
        <dbReference type="ARBA" id="ARBA00022801"/>
    </source>
</evidence>
<evidence type="ECO:0000259" key="4">
    <source>
        <dbReference type="Pfam" id="PF17676"/>
    </source>
</evidence>
<dbReference type="EMBL" id="PNBW01000062">
    <property type="protein sequence ID" value="TMO73301.1"/>
    <property type="molecule type" value="Genomic_DNA"/>
</dbReference>
<dbReference type="GO" id="GO:0004180">
    <property type="term" value="F:carboxypeptidase activity"/>
    <property type="evidence" value="ECO:0007669"/>
    <property type="project" value="UniProtKB-KW"/>
</dbReference>
<proteinExistence type="inferred from homology"/>
<dbReference type="AlphaFoldDB" id="A0A5S3V894"/>
<accession>A0A5S3V894</accession>
<dbReference type="Gene3D" id="3.40.50.10740">
    <property type="entry name" value="Class I glutamine amidotransferase-like"/>
    <property type="match status" value="1"/>
</dbReference>
<organism evidence="5 8">
    <name type="scientific">Pseudoalteromonas aurantia</name>
    <dbReference type="NCBI Taxonomy" id="43654"/>
    <lineage>
        <taxon>Bacteria</taxon>
        <taxon>Pseudomonadati</taxon>
        <taxon>Pseudomonadota</taxon>
        <taxon>Gammaproteobacteria</taxon>
        <taxon>Alteromonadales</taxon>
        <taxon>Pseudoalteromonadaceae</taxon>
        <taxon>Pseudoalteromonas</taxon>
    </lineage>
</organism>
<evidence type="ECO:0000313" key="8">
    <source>
        <dbReference type="Proteomes" id="UP000307217"/>
    </source>
</evidence>
<comment type="similarity">
    <text evidence="1">Belongs to the peptidase S66 family.</text>
</comment>
<dbReference type="InterPro" id="IPR040449">
    <property type="entry name" value="Peptidase_S66_N"/>
</dbReference>
<dbReference type="PIRSF" id="PIRSF028757">
    <property type="entry name" value="LD-carboxypeptidase"/>
    <property type="match status" value="1"/>
</dbReference>
<dbReference type="PANTHER" id="PTHR30237">
    <property type="entry name" value="MURAMOYLTETRAPEPTIDE CARBOXYPEPTIDASE"/>
    <property type="match status" value="1"/>
</dbReference>
<evidence type="ECO:0000313" key="6">
    <source>
        <dbReference type="EMBL" id="TMO73301.1"/>
    </source>
</evidence>
<evidence type="ECO:0000256" key="1">
    <source>
        <dbReference type="ARBA" id="ARBA00010233"/>
    </source>
</evidence>
<reference evidence="7 8" key="1">
    <citation type="submission" date="2018-01" db="EMBL/GenBank/DDBJ databases">
        <authorList>
            <person name="Paulsen S."/>
            <person name="Gram L.K."/>
        </authorList>
    </citation>
    <scope>NUCLEOTIDE SEQUENCE [LARGE SCALE GENOMIC DNA]</scope>
    <source>
        <strain evidence="5 8">S3790</strain>
        <strain evidence="6 7">S3895</strain>
    </source>
</reference>
<protein>
    <submittedName>
        <fullName evidence="5">LD-carboxypeptidase</fullName>
    </submittedName>
</protein>
<dbReference type="SUPFAM" id="SSF141986">
    <property type="entry name" value="LD-carboxypeptidase A C-terminal domain-like"/>
    <property type="match status" value="1"/>
</dbReference>
<dbReference type="Pfam" id="PF17676">
    <property type="entry name" value="Peptidase_S66C"/>
    <property type="match status" value="1"/>
</dbReference>
<keyword evidence="5" id="KW-0645">Protease</keyword>
<dbReference type="EMBL" id="PNBX01000055">
    <property type="protein sequence ID" value="TMO67528.1"/>
    <property type="molecule type" value="Genomic_DNA"/>
</dbReference>
<evidence type="ECO:0000313" key="7">
    <source>
        <dbReference type="Proteomes" id="UP000307164"/>
    </source>
</evidence>
<dbReference type="InterPro" id="IPR040921">
    <property type="entry name" value="Peptidase_S66C"/>
</dbReference>
<dbReference type="Proteomes" id="UP000307217">
    <property type="component" value="Unassembled WGS sequence"/>
</dbReference>